<sequence>MESYKQAKEQLLSQKDYRSFIYRATRLPEMMDKELAYFKEIQENFKEEGFNHLSAVELCRTFVRVDILKLSLMQSTHGIYTDGSLHYAEEQETLEKFTLENSKLDFYQLQLPEDLEKINGEVREKVIEFNKGIEPFLRLIEENVGQINETLKVVITELMNSNPHILSKIYDETFYDVVLDYNINNAFEASWKKQTLKTPLVSFYSVFTLSYYDDMFKEQLM</sequence>
<dbReference type="RefSeq" id="WP_377772450.1">
    <property type="nucleotide sequence ID" value="NZ_JBHUOQ010000001.1"/>
</dbReference>
<accession>A0ABW5WUN4</accession>
<gene>
    <name evidence="1" type="ORF">ACFSX4_05755</name>
</gene>
<dbReference type="EMBL" id="JBHUOQ010000001">
    <property type="protein sequence ID" value="MFD2829968.1"/>
    <property type="molecule type" value="Genomic_DNA"/>
</dbReference>
<evidence type="ECO:0000313" key="2">
    <source>
        <dbReference type="Proteomes" id="UP001597519"/>
    </source>
</evidence>
<protein>
    <submittedName>
        <fullName evidence="1">Uncharacterized protein</fullName>
    </submittedName>
</protein>
<name>A0ABW5WUN4_9STAP</name>
<proteinExistence type="predicted"/>
<dbReference type="Proteomes" id="UP001597519">
    <property type="component" value="Unassembled WGS sequence"/>
</dbReference>
<evidence type="ECO:0000313" key="1">
    <source>
        <dbReference type="EMBL" id="MFD2829968.1"/>
    </source>
</evidence>
<reference evidence="2" key="1">
    <citation type="journal article" date="2019" name="Int. J. Syst. Evol. Microbiol.">
        <title>The Global Catalogue of Microorganisms (GCM) 10K type strain sequencing project: providing services to taxonomists for standard genome sequencing and annotation.</title>
        <authorList>
            <consortium name="The Broad Institute Genomics Platform"/>
            <consortium name="The Broad Institute Genome Sequencing Center for Infectious Disease"/>
            <person name="Wu L."/>
            <person name="Ma J."/>
        </authorList>
    </citation>
    <scope>NUCLEOTIDE SEQUENCE [LARGE SCALE GENOMIC DNA]</scope>
    <source>
        <strain evidence="2">KCTC 33575</strain>
    </source>
</reference>
<comment type="caution">
    <text evidence="1">The sequence shown here is derived from an EMBL/GenBank/DDBJ whole genome shotgun (WGS) entry which is preliminary data.</text>
</comment>
<organism evidence="1 2">
    <name type="scientific">Corticicoccus populi</name>
    <dbReference type="NCBI Taxonomy" id="1812821"/>
    <lineage>
        <taxon>Bacteria</taxon>
        <taxon>Bacillati</taxon>
        <taxon>Bacillota</taxon>
        <taxon>Bacilli</taxon>
        <taxon>Bacillales</taxon>
        <taxon>Staphylococcaceae</taxon>
        <taxon>Corticicoccus</taxon>
    </lineage>
</organism>
<keyword evidence="2" id="KW-1185">Reference proteome</keyword>